<dbReference type="EC" id="3.6.3.-" evidence="6"/>
<dbReference type="PROSITE" id="PS50893">
    <property type="entry name" value="ABC_TRANSPORTER_2"/>
    <property type="match status" value="1"/>
</dbReference>
<keyword evidence="7" id="KW-1185">Reference proteome</keyword>
<comment type="similarity">
    <text evidence="1">Belongs to the ABC transporter superfamily.</text>
</comment>
<reference evidence="6 7" key="1">
    <citation type="submission" date="2017-03" db="EMBL/GenBank/DDBJ databases">
        <title>Genome sequence of Clostridium oryzae DSM 28571.</title>
        <authorList>
            <person name="Poehlein A."/>
            <person name="Daniel R."/>
        </authorList>
    </citation>
    <scope>NUCLEOTIDE SEQUENCE [LARGE SCALE GENOMIC DNA]</scope>
    <source>
        <strain evidence="6 7">DSM 28571</strain>
    </source>
</reference>
<accession>A0A1V4IW17</accession>
<keyword evidence="4 6" id="KW-0067">ATP-binding</keyword>
<dbReference type="InterPro" id="IPR027417">
    <property type="entry name" value="P-loop_NTPase"/>
</dbReference>
<dbReference type="PROSITE" id="PS00211">
    <property type="entry name" value="ABC_TRANSPORTER_1"/>
    <property type="match status" value="1"/>
</dbReference>
<sequence>MSEYILKIKDLSKKYKGNAVVDNINLSVRKGEIYGFIGENGAGKSTTVRLITGLAAPSSGTIELFGEDTEKGLSNARKRIGALIERPTFYPDMTAYQNLEACRLQKGIPGKGCIDEILELLELSDTKRKKLKDFSLGMKQKLGIAIALLGDPEFLILDEPINGLDPMGIIEIRNLLKKLAKEKNMTILISSHILGELYQLATCYGIIHKGKMLEELTSKELDEKCKKCLNIKVDDVNKAVFVLENELNVSDFKVMPDETIKLYEHVDNSKLVSSTLAKAGIIIEQIMAKGDNLEEYFINLIGGADKQCTTL</sequence>
<dbReference type="SMART" id="SM00382">
    <property type="entry name" value="AAA"/>
    <property type="match status" value="1"/>
</dbReference>
<evidence type="ECO:0000256" key="2">
    <source>
        <dbReference type="ARBA" id="ARBA00022448"/>
    </source>
</evidence>
<dbReference type="SUPFAM" id="SSF52540">
    <property type="entry name" value="P-loop containing nucleoside triphosphate hydrolases"/>
    <property type="match status" value="1"/>
</dbReference>
<dbReference type="GO" id="GO:0005524">
    <property type="term" value="F:ATP binding"/>
    <property type="evidence" value="ECO:0007669"/>
    <property type="project" value="UniProtKB-KW"/>
</dbReference>
<evidence type="ECO:0000259" key="5">
    <source>
        <dbReference type="PROSITE" id="PS50893"/>
    </source>
</evidence>
<dbReference type="PANTHER" id="PTHR43335:SF8">
    <property type="entry name" value="ABC TRANSPORTER, ATP-BINDING PROTEIN"/>
    <property type="match status" value="1"/>
</dbReference>
<organism evidence="6 7">
    <name type="scientific">Clostridium oryzae</name>
    <dbReference type="NCBI Taxonomy" id="1450648"/>
    <lineage>
        <taxon>Bacteria</taxon>
        <taxon>Bacillati</taxon>
        <taxon>Bacillota</taxon>
        <taxon>Clostridia</taxon>
        <taxon>Eubacteriales</taxon>
        <taxon>Clostridiaceae</taxon>
        <taxon>Clostridium</taxon>
    </lineage>
</organism>
<keyword evidence="6" id="KW-0378">Hydrolase</keyword>
<dbReference type="OrthoDB" id="9809205at2"/>
<dbReference type="AlphaFoldDB" id="A0A1V4IW17"/>
<proteinExistence type="inferred from homology"/>
<feature type="domain" description="ABC transporter" evidence="5">
    <location>
        <begin position="6"/>
        <end position="234"/>
    </location>
</feature>
<keyword evidence="3" id="KW-0547">Nucleotide-binding</keyword>
<keyword evidence="2" id="KW-0813">Transport</keyword>
<evidence type="ECO:0000313" key="6">
    <source>
        <dbReference type="EMBL" id="OPJ64231.1"/>
    </source>
</evidence>
<evidence type="ECO:0000256" key="3">
    <source>
        <dbReference type="ARBA" id="ARBA00022741"/>
    </source>
</evidence>
<evidence type="ECO:0000256" key="1">
    <source>
        <dbReference type="ARBA" id="ARBA00005417"/>
    </source>
</evidence>
<gene>
    <name evidence="6" type="primary">yxlF_7</name>
    <name evidence="6" type="ORF">CLORY_07960</name>
</gene>
<dbReference type="GO" id="GO:0016887">
    <property type="term" value="F:ATP hydrolysis activity"/>
    <property type="evidence" value="ECO:0007669"/>
    <property type="project" value="InterPro"/>
</dbReference>
<dbReference type="Pfam" id="PF00005">
    <property type="entry name" value="ABC_tran"/>
    <property type="match status" value="1"/>
</dbReference>
<dbReference type="RefSeq" id="WP_079422232.1">
    <property type="nucleotide sequence ID" value="NZ_MZGV01000005.1"/>
</dbReference>
<dbReference type="InterPro" id="IPR017871">
    <property type="entry name" value="ABC_transporter-like_CS"/>
</dbReference>
<protein>
    <submittedName>
        <fullName evidence="6">Putative ABC transporter ATP-binding protein YxlF</fullName>
        <ecNumber evidence="6">3.6.3.-</ecNumber>
    </submittedName>
</protein>
<dbReference type="Gene3D" id="3.40.50.300">
    <property type="entry name" value="P-loop containing nucleotide triphosphate hydrolases"/>
    <property type="match status" value="1"/>
</dbReference>
<dbReference type="EMBL" id="MZGV01000005">
    <property type="protein sequence ID" value="OPJ64231.1"/>
    <property type="molecule type" value="Genomic_DNA"/>
</dbReference>
<name>A0A1V4IW17_9CLOT</name>
<dbReference type="STRING" id="1450648.CLORY_07960"/>
<comment type="caution">
    <text evidence="6">The sequence shown here is derived from an EMBL/GenBank/DDBJ whole genome shotgun (WGS) entry which is preliminary data.</text>
</comment>
<dbReference type="Proteomes" id="UP000190080">
    <property type="component" value="Unassembled WGS sequence"/>
</dbReference>
<dbReference type="InterPro" id="IPR003593">
    <property type="entry name" value="AAA+_ATPase"/>
</dbReference>
<dbReference type="PANTHER" id="PTHR43335">
    <property type="entry name" value="ABC TRANSPORTER, ATP-BINDING PROTEIN"/>
    <property type="match status" value="1"/>
</dbReference>
<evidence type="ECO:0000256" key="4">
    <source>
        <dbReference type="ARBA" id="ARBA00022840"/>
    </source>
</evidence>
<dbReference type="InterPro" id="IPR003439">
    <property type="entry name" value="ABC_transporter-like_ATP-bd"/>
</dbReference>
<evidence type="ECO:0000313" key="7">
    <source>
        <dbReference type="Proteomes" id="UP000190080"/>
    </source>
</evidence>